<dbReference type="RefSeq" id="WP_204735227.1">
    <property type="nucleotide sequence ID" value="NZ_JAVDWE010000017.1"/>
</dbReference>
<accession>A0ABU1VHM1</accession>
<name>A0ABU1VHM1_9BURK</name>
<dbReference type="EMBL" id="JAVDWE010000017">
    <property type="protein sequence ID" value="MDR7096937.1"/>
    <property type="molecule type" value="Genomic_DNA"/>
</dbReference>
<protein>
    <submittedName>
        <fullName evidence="2">Quercetin dioxygenase-like cupin family protein</fullName>
    </submittedName>
</protein>
<feature type="region of interest" description="Disordered" evidence="1">
    <location>
        <begin position="39"/>
        <end position="61"/>
    </location>
</feature>
<dbReference type="InterPro" id="IPR011051">
    <property type="entry name" value="RmlC_Cupin_sf"/>
</dbReference>
<reference evidence="2 3" key="1">
    <citation type="submission" date="2023-07" db="EMBL/GenBank/DDBJ databases">
        <title>Sorghum-associated microbial communities from plants grown in Nebraska, USA.</title>
        <authorList>
            <person name="Schachtman D."/>
        </authorList>
    </citation>
    <scope>NUCLEOTIDE SEQUENCE [LARGE SCALE GENOMIC DNA]</scope>
    <source>
        <strain evidence="2 3">BE240</strain>
    </source>
</reference>
<evidence type="ECO:0000313" key="2">
    <source>
        <dbReference type="EMBL" id="MDR7096937.1"/>
    </source>
</evidence>
<feature type="compositionally biased region" description="Polar residues" evidence="1">
    <location>
        <begin position="48"/>
        <end position="61"/>
    </location>
</feature>
<evidence type="ECO:0000256" key="1">
    <source>
        <dbReference type="SAM" id="MobiDB-lite"/>
    </source>
</evidence>
<proteinExistence type="predicted"/>
<dbReference type="Gene3D" id="2.60.120.10">
    <property type="entry name" value="Jelly Rolls"/>
    <property type="match status" value="1"/>
</dbReference>
<organism evidence="2 3">
    <name type="scientific">Hydrogenophaga laconesensis</name>
    <dbReference type="NCBI Taxonomy" id="1805971"/>
    <lineage>
        <taxon>Bacteria</taxon>
        <taxon>Pseudomonadati</taxon>
        <taxon>Pseudomonadota</taxon>
        <taxon>Betaproteobacteria</taxon>
        <taxon>Burkholderiales</taxon>
        <taxon>Comamonadaceae</taxon>
        <taxon>Hydrogenophaga</taxon>
    </lineage>
</organism>
<keyword evidence="3" id="KW-1185">Reference proteome</keyword>
<dbReference type="SUPFAM" id="SSF51182">
    <property type="entry name" value="RmlC-like cupins"/>
    <property type="match status" value="1"/>
</dbReference>
<dbReference type="InterPro" id="IPR014710">
    <property type="entry name" value="RmlC-like_jellyroll"/>
</dbReference>
<dbReference type="Proteomes" id="UP001265550">
    <property type="component" value="Unassembled WGS sequence"/>
</dbReference>
<comment type="caution">
    <text evidence="2">The sequence shown here is derived from an EMBL/GenBank/DDBJ whole genome shotgun (WGS) entry which is preliminary data.</text>
</comment>
<evidence type="ECO:0000313" key="3">
    <source>
        <dbReference type="Proteomes" id="UP001265550"/>
    </source>
</evidence>
<feature type="region of interest" description="Disordered" evidence="1">
    <location>
        <begin position="1"/>
        <end position="21"/>
    </location>
</feature>
<gene>
    <name evidence="2" type="ORF">J2X09_004694</name>
</gene>
<sequence>MTHPKPTPNPAHLRSPGHSAPCSRAEMLSRVARFAERAADDGAFPDLKQQQGQRSVSYRLSPQQLGGPAPIAQPHNFHLSISSLSKGVRPTVHSHPYNEVFMPLNARFRLLWGEHLDESIDLAPFDVVSVPAGVFRTFENLDDEVGHMMAIFDHGGDPHTGIVVPEDVYRKFYVNWTPGMVGVQG</sequence>